<proteinExistence type="predicted"/>
<accession>A0A8B6C7F8</accession>
<keyword evidence="1" id="KW-0812">Transmembrane</keyword>
<gene>
    <name evidence="2" type="ORF">MGAL_10B009488</name>
</gene>
<evidence type="ECO:0000256" key="1">
    <source>
        <dbReference type="SAM" id="Phobius"/>
    </source>
</evidence>
<dbReference type="PANTHER" id="PTHR38636">
    <property type="entry name" value="PROTEIN CBG20488"/>
    <property type="match status" value="1"/>
</dbReference>
<evidence type="ECO:0000313" key="3">
    <source>
        <dbReference type="Proteomes" id="UP000596742"/>
    </source>
</evidence>
<dbReference type="InterPro" id="IPR013869">
    <property type="entry name" value="DUF1757"/>
</dbReference>
<dbReference type="Proteomes" id="UP000596742">
    <property type="component" value="Unassembled WGS sequence"/>
</dbReference>
<evidence type="ECO:0000313" key="2">
    <source>
        <dbReference type="EMBL" id="VDI00449.1"/>
    </source>
</evidence>
<dbReference type="OrthoDB" id="6040582at2759"/>
<sequence>MGSEWFKNMCGVQLTDKQMENIPHTRTELGIHISTKFAQMFGIMGTCIVGPIAGAVNKDTRNWPDIKDKMTTMGTGGVALGFVVGPLLTYSLMKNQDDYRVWDRCYRIRHSRNQVRVDQLSLLGSACGAGVAAYTGNGAAFGGLVGMTSGVILAALYNSATTKKNKK</sequence>
<name>A0A8B6C7F8_MYTGA</name>
<dbReference type="AlphaFoldDB" id="A0A8B6C7F8"/>
<keyword evidence="1" id="KW-0472">Membrane</keyword>
<organism evidence="2 3">
    <name type="scientific">Mytilus galloprovincialis</name>
    <name type="common">Mediterranean mussel</name>
    <dbReference type="NCBI Taxonomy" id="29158"/>
    <lineage>
        <taxon>Eukaryota</taxon>
        <taxon>Metazoa</taxon>
        <taxon>Spiralia</taxon>
        <taxon>Lophotrochozoa</taxon>
        <taxon>Mollusca</taxon>
        <taxon>Bivalvia</taxon>
        <taxon>Autobranchia</taxon>
        <taxon>Pteriomorphia</taxon>
        <taxon>Mytilida</taxon>
        <taxon>Mytiloidea</taxon>
        <taxon>Mytilidae</taxon>
        <taxon>Mytilinae</taxon>
        <taxon>Mytilus</taxon>
    </lineage>
</organism>
<protein>
    <submittedName>
        <fullName evidence="2">Uncharacterized protein</fullName>
    </submittedName>
</protein>
<dbReference type="PANTHER" id="PTHR38636:SF1">
    <property type="entry name" value="CHLORIDE CHANNEL PROTEIN CLC-D"/>
    <property type="match status" value="1"/>
</dbReference>
<feature type="transmembrane region" description="Helical" evidence="1">
    <location>
        <begin position="37"/>
        <end position="56"/>
    </location>
</feature>
<feature type="transmembrane region" description="Helical" evidence="1">
    <location>
        <begin position="76"/>
        <end position="93"/>
    </location>
</feature>
<dbReference type="EMBL" id="UYJE01001233">
    <property type="protein sequence ID" value="VDI00449.1"/>
    <property type="molecule type" value="Genomic_DNA"/>
</dbReference>
<comment type="caution">
    <text evidence="2">The sequence shown here is derived from an EMBL/GenBank/DDBJ whole genome shotgun (WGS) entry which is preliminary data.</text>
</comment>
<keyword evidence="3" id="KW-1185">Reference proteome</keyword>
<reference evidence="2" key="1">
    <citation type="submission" date="2018-11" db="EMBL/GenBank/DDBJ databases">
        <authorList>
            <person name="Alioto T."/>
            <person name="Alioto T."/>
        </authorList>
    </citation>
    <scope>NUCLEOTIDE SEQUENCE</scope>
</reference>
<feature type="transmembrane region" description="Helical" evidence="1">
    <location>
        <begin position="140"/>
        <end position="157"/>
    </location>
</feature>
<keyword evidence="1" id="KW-1133">Transmembrane helix</keyword>
<dbReference type="Pfam" id="PF08560">
    <property type="entry name" value="DUF1757"/>
    <property type="match status" value="1"/>
</dbReference>